<evidence type="ECO:0000256" key="4">
    <source>
        <dbReference type="ARBA" id="ARBA00022737"/>
    </source>
</evidence>
<keyword evidence="2" id="KW-0963">Cytoplasm</keyword>
<keyword evidence="8" id="KW-1185">Reference proteome</keyword>
<evidence type="ECO:0000256" key="5">
    <source>
        <dbReference type="ARBA" id="ARBA00022837"/>
    </source>
</evidence>
<protein>
    <submittedName>
        <fullName evidence="7">EF-hand</fullName>
    </submittedName>
</protein>
<accession>A0A4S8KSH8</accession>
<dbReference type="PROSITE" id="PS50222">
    <property type="entry name" value="EF_HAND_2"/>
    <property type="match status" value="1"/>
</dbReference>
<dbReference type="GO" id="GO:0005737">
    <property type="term" value="C:cytoplasm"/>
    <property type="evidence" value="ECO:0007669"/>
    <property type="project" value="UniProtKB-SubCell"/>
</dbReference>
<dbReference type="InterPro" id="IPR002048">
    <property type="entry name" value="EF_hand_dom"/>
</dbReference>
<gene>
    <name evidence="7" type="ORF">K435DRAFT_699696</name>
</gene>
<dbReference type="OrthoDB" id="186625at2759"/>
<dbReference type="Gene3D" id="1.10.238.10">
    <property type="entry name" value="EF-hand"/>
    <property type="match status" value="1"/>
</dbReference>
<dbReference type="PROSITE" id="PS00018">
    <property type="entry name" value="EF_HAND_1"/>
    <property type="match status" value="1"/>
</dbReference>
<dbReference type="SUPFAM" id="SSF47473">
    <property type="entry name" value="EF-hand"/>
    <property type="match status" value="1"/>
</dbReference>
<evidence type="ECO:0000256" key="3">
    <source>
        <dbReference type="ARBA" id="ARBA00022723"/>
    </source>
</evidence>
<organism evidence="7 8">
    <name type="scientific">Dendrothele bispora (strain CBS 962.96)</name>
    <dbReference type="NCBI Taxonomy" id="1314807"/>
    <lineage>
        <taxon>Eukaryota</taxon>
        <taxon>Fungi</taxon>
        <taxon>Dikarya</taxon>
        <taxon>Basidiomycota</taxon>
        <taxon>Agaricomycotina</taxon>
        <taxon>Agaricomycetes</taxon>
        <taxon>Agaricomycetidae</taxon>
        <taxon>Agaricales</taxon>
        <taxon>Agaricales incertae sedis</taxon>
        <taxon>Dendrothele</taxon>
    </lineage>
</organism>
<dbReference type="GO" id="GO:0005509">
    <property type="term" value="F:calcium ion binding"/>
    <property type="evidence" value="ECO:0007669"/>
    <property type="project" value="InterPro"/>
</dbReference>
<dbReference type="PANTHER" id="PTHR46212">
    <property type="entry name" value="PEFLIN"/>
    <property type="match status" value="1"/>
</dbReference>
<dbReference type="PANTHER" id="PTHR46212:SF3">
    <property type="entry name" value="GH27120P"/>
    <property type="match status" value="1"/>
</dbReference>
<evidence type="ECO:0000313" key="7">
    <source>
        <dbReference type="EMBL" id="THU78643.1"/>
    </source>
</evidence>
<dbReference type="AlphaFoldDB" id="A0A4S8KSH8"/>
<dbReference type="InterPro" id="IPR018247">
    <property type="entry name" value="EF_Hand_1_Ca_BS"/>
</dbReference>
<name>A0A4S8KSH8_DENBC</name>
<keyword evidence="5" id="KW-0106">Calcium</keyword>
<sequence>MGLRVSQELRATTSTPGGFAAGRPIGPPPGLLNWIAAVETDNSGRIPAQELDVDVNFLSHFGFLSIPSQTLLLVPQDTDHSGTIGFNEVSPLERYAFDSDQSSDAHLDRDRSGSIDGGELREALSQFGLQLSPQLLDLVQRKYGTTTGGRYQAAPAISFDRFVRACVAVKRLSETFQKLDNRGVQTSYLGRLNSPNDRDGWIQINYDQFMHTMLTHA</sequence>
<dbReference type="InterPro" id="IPR011992">
    <property type="entry name" value="EF-hand-dom_pair"/>
</dbReference>
<dbReference type="InterPro" id="IPR051426">
    <property type="entry name" value="Peflin/Sorcin_CaBP"/>
</dbReference>
<reference evidence="7 8" key="1">
    <citation type="journal article" date="2019" name="Nat. Ecol. Evol.">
        <title>Megaphylogeny resolves global patterns of mushroom evolution.</title>
        <authorList>
            <person name="Varga T."/>
            <person name="Krizsan K."/>
            <person name="Foldi C."/>
            <person name="Dima B."/>
            <person name="Sanchez-Garcia M."/>
            <person name="Sanchez-Ramirez S."/>
            <person name="Szollosi G.J."/>
            <person name="Szarkandi J.G."/>
            <person name="Papp V."/>
            <person name="Albert L."/>
            <person name="Andreopoulos W."/>
            <person name="Angelini C."/>
            <person name="Antonin V."/>
            <person name="Barry K.W."/>
            <person name="Bougher N.L."/>
            <person name="Buchanan P."/>
            <person name="Buyck B."/>
            <person name="Bense V."/>
            <person name="Catcheside P."/>
            <person name="Chovatia M."/>
            <person name="Cooper J."/>
            <person name="Damon W."/>
            <person name="Desjardin D."/>
            <person name="Finy P."/>
            <person name="Geml J."/>
            <person name="Haridas S."/>
            <person name="Hughes K."/>
            <person name="Justo A."/>
            <person name="Karasinski D."/>
            <person name="Kautmanova I."/>
            <person name="Kiss B."/>
            <person name="Kocsube S."/>
            <person name="Kotiranta H."/>
            <person name="LaButti K.M."/>
            <person name="Lechner B.E."/>
            <person name="Liimatainen K."/>
            <person name="Lipzen A."/>
            <person name="Lukacs Z."/>
            <person name="Mihaltcheva S."/>
            <person name="Morgado L.N."/>
            <person name="Niskanen T."/>
            <person name="Noordeloos M.E."/>
            <person name="Ohm R.A."/>
            <person name="Ortiz-Santana B."/>
            <person name="Ovrebo C."/>
            <person name="Racz N."/>
            <person name="Riley R."/>
            <person name="Savchenko A."/>
            <person name="Shiryaev A."/>
            <person name="Soop K."/>
            <person name="Spirin V."/>
            <person name="Szebenyi C."/>
            <person name="Tomsovsky M."/>
            <person name="Tulloss R.E."/>
            <person name="Uehling J."/>
            <person name="Grigoriev I.V."/>
            <person name="Vagvolgyi C."/>
            <person name="Papp T."/>
            <person name="Martin F.M."/>
            <person name="Miettinen O."/>
            <person name="Hibbett D.S."/>
            <person name="Nagy L.G."/>
        </authorList>
    </citation>
    <scope>NUCLEOTIDE SEQUENCE [LARGE SCALE GENOMIC DNA]</scope>
    <source>
        <strain evidence="7 8">CBS 962.96</strain>
    </source>
</reference>
<dbReference type="Proteomes" id="UP000297245">
    <property type="component" value="Unassembled WGS sequence"/>
</dbReference>
<evidence type="ECO:0000313" key="8">
    <source>
        <dbReference type="Proteomes" id="UP000297245"/>
    </source>
</evidence>
<evidence type="ECO:0000256" key="1">
    <source>
        <dbReference type="ARBA" id="ARBA00004496"/>
    </source>
</evidence>
<dbReference type="GO" id="GO:0048306">
    <property type="term" value="F:calcium-dependent protein binding"/>
    <property type="evidence" value="ECO:0007669"/>
    <property type="project" value="UniProtKB-ARBA"/>
</dbReference>
<evidence type="ECO:0000259" key="6">
    <source>
        <dbReference type="PROSITE" id="PS50222"/>
    </source>
</evidence>
<keyword evidence="4" id="KW-0677">Repeat</keyword>
<comment type="subcellular location">
    <subcellularLocation>
        <location evidence="1">Cytoplasm</location>
    </subcellularLocation>
</comment>
<dbReference type="EMBL" id="ML180158">
    <property type="protein sequence ID" value="THU78643.1"/>
    <property type="molecule type" value="Genomic_DNA"/>
</dbReference>
<evidence type="ECO:0000256" key="2">
    <source>
        <dbReference type="ARBA" id="ARBA00022490"/>
    </source>
</evidence>
<proteinExistence type="predicted"/>
<feature type="domain" description="EF-hand" evidence="6">
    <location>
        <begin position="105"/>
        <end position="130"/>
    </location>
</feature>
<keyword evidence="3" id="KW-0479">Metal-binding</keyword>